<protein>
    <submittedName>
        <fullName evidence="1">Uncharacterized protein</fullName>
    </submittedName>
</protein>
<gene>
    <name evidence="1" type="ORF">C2S53_007860</name>
</gene>
<accession>A0AAD4P697</accession>
<keyword evidence="2" id="KW-1185">Reference proteome</keyword>
<reference evidence="1 2" key="1">
    <citation type="journal article" date="2021" name="Nat. Commun.">
        <title>Incipient diploidization of the medicinal plant Perilla within 10,000 years.</title>
        <authorList>
            <person name="Zhang Y."/>
            <person name="Shen Q."/>
            <person name="Leng L."/>
            <person name="Zhang D."/>
            <person name="Chen S."/>
            <person name="Shi Y."/>
            <person name="Ning Z."/>
            <person name="Chen S."/>
        </authorList>
    </citation>
    <scope>NUCLEOTIDE SEQUENCE [LARGE SCALE GENOMIC DNA]</scope>
    <source>
        <strain evidence="2">cv. PC099</strain>
    </source>
</reference>
<proteinExistence type="predicted"/>
<name>A0AAD4P697_PERFH</name>
<dbReference type="AlphaFoldDB" id="A0AAD4P697"/>
<evidence type="ECO:0000313" key="2">
    <source>
        <dbReference type="Proteomes" id="UP001190926"/>
    </source>
</evidence>
<comment type="caution">
    <text evidence="1">The sequence shown here is derived from an EMBL/GenBank/DDBJ whole genome shotgun (WGS) entry which is preliminary data.</text>
</comment>
<evidence type="ECO:0000313" key="1">
    <source>
        <dbReference type="EMBL" id="KAH6827515.1"/>
    </source>
</evidence>
<dbReference type="EMBL" id="SDAM02000148">
    <property type="protein sequence ID" value="KAH6827515.1"/>
    <property type="molecule type" value="Genomic_DNA"/>
</dbReference>
<dbReference type="Proteomes" id="UP001190926">
    <property type="component" value="Unassembled WGS sequence"/>
</dbReference>
<organism evidence="1 2">
    <name type="scientific">Perilla frutescens var. hirtella</name>
    <name type="common">Perilla citriodora</name>
    <name type="synonym">Perilla setoyensis</name>
    <dbReference type="NCBI Taxonomy" id="608512"/>
    <lineage>
        <taxon>Eukaryota</taxon>
        <taxon>Viridiplantae</taxon>
        <taxon>Streptophyta</taxon>
        <taxon>Embryophyta</taxon>
        <taxon>Tracheophyta</taxon>
        <taxon>Spermatophyta</taxon>
        <taxon>Magnoliopsida</taxon>
        <taxon>eudicotyledons</taxon>
        <taxon>Gunneridae</taxon>
        <taxon>Pentapetalae</taxon>
        <taxon>asterids</taxon>
        <taxon>lamiids</taxon>
        <taxon>Lamiales</taxon>
        <taxon>Lamiaceae</taxon>
        <taxon>Nepetoideae</taxon>
        <taxon>Elsholtzieae</taxon>
        <taxon>Perilla</taxon>
    </lineage>
</organism>
<sequence length="103" mass="12072">MSLSRFWRIWRKSVRNRGTMANQKYRDGWRILSKRKRATLTSSWHEYLAIMTFKVMETRLGISSNREKASGDVEMGKEAEFEKVGMMVTGEEGKYYATPRVAL</sequence>